<evidence type="ECO:0000256" key="8">
    <source>
        <dbReference type="SAM" id="Phobius"/>
    </source>
</evidence>
<evidence type="ECO:0000256" key="1">
    <source>
        <dbReference type="ARBA" id="ARBA00001947"/>
    </source>
</evidence>
<dbReference type="PANTHER" id="PTHR39188:SF3">
    <property type="entry name" value="STAGE IV SPORULATION PROTEIN FB"/>
    <property type="match status" value="1"/>
</dbReference>
<feature type="transmembrane region" description="Helical" evidence="8">
    <location>
        <begin position="34"/>
        <end position="54"/>
    </location>
</feature>
<protein>
    <submittedName>
        <fullName evidence="10">CBS domain-containing protein</fullName>
    </submittedName>
</protein>
<evidence type="ECO:0000259" key="9">
    <source>
        <dbReference type="PROSITE" id="PS51371"/>
    </source>
</evidence>
<dbReference type="EMBL" id="JAAZON010000615">
    <property type="protein sequence ID" value="NMC64176.1"/>
    <property type="molecule type" value="Genomic_DNA"/>
</dbReference>
<name>A0A7X9FTS6_9DELT</name>
<sequence length="263" mass="28137">MAAAGPAVSLAIAAILFPLSDFSMQGTAFPGQNLITHLCIGNLILVVFNAIPALPMDGGRILRAALQLLGCSKATIIAARISQILSACLIMGALYYSHAVLTVIGILIFTQASQELMREKTSTAIAGLLVRDIMIDRVNVETLSHGMSVAEALTCIMKSFQDFFPVIHGDTVVGIIGRDEILKAAASGENTNYIAEYMNRDFVSVHPNDCLSDILNKLSFRSGYPVLVFDADGFAGLLLHDAVAELLFLQGFNDKNTNTDSEA</sequence>
<keyword evidence="3" id="KW-0645">Protease</keyword>
<dbReference type="Proteomes" id="UP000524246">
    <property type="component" value="Unassembled WGS sequence"/>
</dbReference>
<keyword evidence="8" id="KW-0472">Membrane</keyword>
<keyword evidence="7" id="KW-0129">CBS domain</keyword>
<dbReference type="GO" id="GO:0006508">
    <property type="term" value="P:proteolysis"/>
    <property type="evidence" value="ECO:0007669"/>
    <property type="project" value="UniProtKB-KW"/>
</dbReference>
<evidence type="ECO:0000256" key="6">
    <source>
        <dbReference type="ARBA" id="ARBA00023049"/>
    </source>
</evidence>
<evidence type="ECO:0000313" key="10">
    <source>
        <dbReference type="EMBL" id="NMC64176.1"/>
    </source>
</evidence>
<dbReference type="Pfam" id="PF00571">
    <property type="entry name" value="CBS"/>
    <property type="match status" value="2"/>
</dbReference>
<keyword evidence="6" id="KW-0482">Metalloprotease</keyword>
<feature type="domain" description="CBS" evidence="9">
    <location>
        <begin position="134"/>
        <end position="191"/>
    </location>
</feature>
<dbReference type="InterPro" id="IPR046342">
    <property type="entry name" value="CBS_dom_sf"/>
</dbReference>
<dbReference type="AlphaFoldDB" id="A0A7X9FTS6"/>
<comment type="similarity">
    <text evidence="2">Belongs to the peptidase M50B family.</text>
</comment>
<keyword evidence="8" id="KW-0812">Transmembrane</keyword>
<evidence type="ECO:0000256" key="7">
    <source>
        <dbReference type="PROSITE-ProRule" id="PRU00703"/>
    </source>
</evidence>
<proteinExistence type="inferred from homology"/>
<comment type="caution">
    <text evidence="10">The sequence shown here is derived from an EMBL/GenBank/DDBJ whole genome shotgun (WGS) entry which is preliminary data.</text>
</comment>
<dbReference type="SUPFAM" id="SSF54631">
    <property type="entry name" value="CBS-domain pair"/>
    <property type="match status" value="1"/>
</dbReference>
<keyword evidence="8" id="KW-1133">Transmembrane helix</keyword>
<dbReference type="PROSITE" id="PS51371">
    <property type="entry name" value="CBS"/>
    <property type="match status" value="1"/>
</dbReference>
<dbReference type="Gene3D" id="3.10.580.10">
    <property type="entry name" value="CBS-domain"/>
    <property type="match status" value="1"/>
</dbReference>
<evidence type="ECO:0000256" key="3">
    <source>
        <dbReference type="ARBA" id="ARBA00022670"/>
    </source>
</evidence>
<keyword evidence="4" id="KW-0378">Hydrolase</keyword>
<organism evidence="10 11">
    <name type="scientific">SAR324 cluster bacterium</name>
    <dbReference type="NCBI Taxonomy" id="2024889"/>
    <lineage>
        <taxon>Bacteria</taxon>
        <taxon>Deltaproteobacteria</taxon>
        <taxon>SAR324 cluster</taxon>
    </lineage>
</organism>
<dbReference type="GO" id="GO:0008237">
    <property type="term" value="F:metallopeptidase activity"/>
    <property type="evidence" value="ECO:0007669"/>
    <property type="project" value="UniProtKB-KW"/>
</dbReference>
<comment type="cofactor">
    <cofactor evidence="1">
        <name>Zn(2+)</name>
        <dbReference type="ChEBI" id="CHEBI:29105"/>
    </cofactor>
</comment>
<evidence type="ECO:0000256" key="4">
    <source>
        <dbReference type="ARBA" id="ARBA00022801"/>
    </source>
</evidence>
<dbReference type="PANTHER" id="PTHR39188">
    <property type="entry name" value="MEMBRANE-ASSOCIATED ZINC METALLOPROTEASE M50B"/>
    <property type="match status" value="1"/>
</dbReference>
<reference evidence="10 11" key="1">
    <citation type="journal article" date="2020" name="Biotechnol. Biofuels">
        <title>New insights from the biogas microbiome by comprehensive genome-resolved metagenomics of nearly 1600 species originating from multiple anaerobic digesters.</title>
        <authorList>
            <person name="Campanaro S."/>
            <person name="Treu L."/>
            <person name="Rodriguez-R L.M."/>
            <person name="Kovalovszki A."/>
            <person name="Ziels R.M."/>
            <person name="Maus I."/>
            <person name="Zhu X."/>
            <person name="Kougias P.G."/>
            <person name="Basile A."/>
            <person name="Luo G."/>
            <person name="Schluter A."/>
            <person name="Konstantinidis K.T."/>
            <person name="Angelidaki I."/>
        </authorList>
    </citation>
    <scope>NUCLEOTIDE SEQUENCE [LARGE SCALE GENOMIC DNA]</scope>
    <source>
        <strain evidence="10">AS27yjCOA_65</strain>
    </source>
</reference>
<evidence type="ECO:0000256" key="2">
    <source>
        <dbReference type="ARBA" id="ARBA00007931"/>
    </source>
</evidence>
<gene>
    <name evidence="10" type="ORF">GYA55_13510</name>
</gene>
<accession>A0A7X9FTS6</accession>
<feature type="transmembrane region" description="Helical" evidence="8">
    <location>
        <begin position="84"/>
        <end position="110"/>
    </location>
</feature>
<dbReference type="InterPro" id="IPR000644">
    <property type="entry name" value="CBS_dom"/>
</dbReference>
<evidence type="ECO:0000256" key="5">
    <source>
        <dbReference type="ARBA" id="ARBA00022833"/>
    </source>
</evidence>
<keyword evidence="5" id="KW-0862">Zinc</keyword>
<evidence type="ECO:0000313" key="11">
    <source>
        <dbReference type="Proteomes" id="UP000524246"/>
    </source>
</evidence>